<feature type="compositionally biased region" description="Basic and acidic residues" evidence="1">
    <location>
        <begin position="46"/>
        <end position="55"/>
    </location>
</feature>
<feature type="compositionally biased region" description="Basic and acidic residues" evidence="1">
    <location>
        <begin position="158"/>
        <end position="167"/>
    </location>
</feature>
<comment type="caution">
    <text evidence="2">The sequence shown here is derived from an EMBL/GenBank/DDBJ whole genome shotgun (WGS) entry which is preliminary data.</text>
</comment>
<accession>A0AAV1R7G7</accession>
<sequence length="847" mass="96985">MRERGHSDLRRLLSPPRQTSRCGRLDCELEENRRFSHVYQSRSPARKENCRHGDVRTWSPPRTREEVEGNRPFSRSYRSPSPVWSERHRSRLIGRECQQHGDVRVRTLPRNREEIEGNWRFSRSHRSRSPFRAEPHRSRQAGSEHQEDGNVRTRSPSRNREGRVTDRRFSILNQPAEPDRLGDRPFNEERGGHLEKLSQFCETLSKKESTFSKFQWDNLLAQDNKPKNASERSGHFDDSCKISGVVSDSGVVPTSLPTENVGPRTHFGYCLDATTRGGNHGLIDGGIGNVSPFGKPVSERFERKRSSLIDPTVDMVEMNDASVAGYHDVERVRVPHSMRREEKDMRDCRIDRGGYGVLFRERENMGSLPMESSCRNMKNARGKTSIVDMIDGNGAVLGDHTRESRMLDNHDCFGESYHYAEGVSVSHSMEQDGRDKKKDCRSDPVEYEFIQDKDVSHLRKTFFSEGTNVGSLPTESPCENARVLRTRTCIVDPIADMIGGNDGALRERTRTIRMPDNHGCLQERYVDVSHVSSWSFEQDDKDEEALVSRNDNMYSEMEEGLDPKNLKSTEDCGFERGDGYRRLTVSYDGLYVSENSPQRVVMGEETGIGVQSEIMREGQLIFDMEASIHDQRSVLSSNWNDFEQMHDVSYEDGEWINPDNEQYSLSENSGLRHLRSGMDEWMIDGTASHEHAYSFNPLPSTDLLPSDNRHPSKSVEPPKSNVKQRLGPLRNVKQRLGPAPNACKSLGAAQRAQRKLPWLKIYEERCLDNYDGTLHIQGLKSSERLKKHAKTEAPKDSDEFMQLVHRAFLKFSKLLNENSANRRKYLEKGGNDNLKCCVCGRFVVYIF</sequence>
<evidence type="ECO:0000313" key="2">
    <source>
        <dbReference type="EMBL" id="CAK7329314.1"/>
    </source>
</evidence>
<dbReference type="PANTHER" id="PTHR46619:SF2">
    <property type="entry name" value="XS DOMAIN PROTEIN"/>
    <property type="match status" value="1"/>
</dbReference>
<gene>
    <name evidence="2" type="ORF">DCAF_LOCUS7069</name>
</gene>
<feature type="compositionally biased region" description="Basic and acidic residues" evidence="1">
    <location>
        <begin position="131"/>
        <end position="151"/>
    </location>
</feature>
<dbReference type="PANTHER" id="PTHR46619">
    <property type="entry name" value="RNA RECOGNITION MOTIF XS DOMAIN PROTEIN-RELATED"/>
    <property type="match status" value="1"/>
</dbReference>
<dbReference type="Proteomes" id="UP001314170">
    <property type="component" value="Unassembled WGS sequence"/>
</dbReference>
<dbReference type="EMBL" id="CAWUPB010000913">
    <property type="protein sequence ID" value="CAK7329314.1"/>
    <property type="molecule type" value="Genomic_DNA"/>
</dbReference>
<feature type="region of interest" description="Disordered" evidence="1">
    <location>
        <begin position="698"/>
        <end position="723"/>
    </location>
</feature>
<keyword evidence="3" id="KW-1185">Reference proteome</keyword>
<dbReference type="AlphaFoldDB" id="A0AAV1R7G7"/>
<feature type="compositionally biased region" description="Low complexity" evidence="1">
    <location>
        <begin position="71"/>
        <end position="82"/>
    </location>
</feature>
<protein>
    <submittedName>
        <fullName evidence="2">Uncharacterized protein</fullName>
    </submittedName>
</protein>
<name>A0AAV1R7G7_9ROSI</name>
<evidence type="ECO:0000313" key="3">
    <source>
        <dbReference type="Proteomes" id="UP001314170"/>
    </source>
</evidence>
<organism evidence="2 3">
    <name type="scientific">Dovyalis caffra</name>
    <dbReference type="NCBI Taxonomy" id="77055"/>
    <lineage>
        <taxon>Eukaryota</taxon>
        <taxon>Viridiplantae</taxon>
        <taxon>Streptophyta</taxon>
        <taxon>Embryophyta</taxon>
        <taxon>Tracheophyta</taxon>
        <taxon>Spermatophyta</taxon>
        <taxon>Magnoliopsida</taxon>
        <taxon>eudicotyledons</taxon>
        <taxon>Gunneridae</taxon>
        <taxon>Pentapetalae</taxon>
        <taxon>rosids</taxon>
        <taxon>fabids</taxon>
        <taxon>Malpighiales</taxon>
        <taxon>Salicaceae</taxon>
        <taxon>Flacourtieae</taxon>
        <taxon>Dovyalis</taxon>
    </lineage>
</organism>
<reference evidence="2 3" key="1">
    <citation type="submission" date="2024-01" db="EMBL/GenBank/DDBJ databases">
        <authorList>
            <person name="Waweru B."/>
        </authorList>
    </citation>
    <scope>NUCLEOTIDE SEQUENCE [LARGE SCALE GENOMIC DNA]</scope>
</reference>
<feature type="region of interest" description="Disordered" evidence="1">
    <location>
        <begin position="121"/>
        <end position="167"/>
    </location>
</feature>
<evidence type="ECO:0000256" key="1">
    <source>
        <dbReference type="SAM" id="MobiDB-lite"/>
    </source>
</evidence>
<proteinExistence type="predicted"/>
<feature type="region of interest" description="Disordered" evidence="1">
    <location>
        <begin position="46"/>
        <end position="82"/>
    </location>
</feature>